<dbReference type="PATRIC" id="fig|45067.4.peg.2695"/>
<evidence type="ECO:0000259" key="8">
    <source>
        <dbReference type="Pfam" id="PF04239"/>
    </source>
</evidence>
<dbReference type="InterPro" id="IPR023090">
    <property type="entry name" value="UPF0702_alpha/beta_dom_sf"/>
</dbReference>
<evidence type="ECO:0000256" key="6">
    <source>
        <dbReference type="ARBA" id="ARBA00023136"/>
    </source>
</evidence>
<dbReference type="STRING" id="45067.Llan_2564"/>
<dbReference type="EMBL" id="LNYI01000064">
    <property type="protein sequence ID" value="KTD15976.1"/>
    <property type="molecule type" value="Genomic_DNA"/>
</dbReference>
<evidence type="ECO:0000256" key="5">
    <source>
        <dbReference type="ARBA" id="ARBA00022989"/>
    </source>
</evidence>
<dbReference type="PANTHER" id="PTHR34582:SF6">
    <property type="entry name" value="UPF0702 TRANSMEMBRANE PROTEIN YCAP"/>
    <property type="match status" value="1"/>
</dbReference>
<evidence type="ECO:0000256" key="2">
    <source>
        <dbReference type="ARBA" id="ARBA00006448"/>
    </source>
</evidence>
<evidence type="ECO:0000313" key="9">
    <source>
        <dbReference type="EMBL" id="KTD15976.1"/>
    </source>
</evidence>
<keyword evidence="5 7" id="KW-1133">Transmembrane helix</keyword>
<proteinExistence type="inferred from homology"/>
<gene>
    <name evidence="9" type="ORF">Llan_2564</name>
</gene>
<evidence type="ECO:0000256" key="1">
    <source>
        <dbReference type="ARBA" id="ARBA00004651"/>
    </source>
</evidence>
<keyword evidence="6 7" id="KW-0472">Membrane</keyword>
<dbReference type="Gene3D" id="3.30.240.20">
    <property type="entry name" value="bsu07140 like domains"/>
    <property type="match status" value="1"/>
</dbReference>
<name>A0A0W0V796_9GAMM</name>
<keyword evidence="10" id="KW-1185">Reference proteome</keyword>
<evidence type="ECO:0000256" key="4">
    <source>
        <dbReference type="ARBA" id="ARBA00022692"/>
    </source>
</evidence>
<dbReference type="Pfam" id="PF04239">
    <property type="entry name" value="DUF421"/>
    <property type="match status" value="1"/>
</dbReference>
<accession>A0A0W0V796</accession>
<sequence length="157" mass="17838">MDFFANINNNQDIIYVIIRSFLLFSLSIILIRFGNRRYHLHTAFDYLLLVILGGLLSRGINGNASFISTVVAAASLVIFHRWIAIITFHFRSLDYLLKGKARLIIKDGEILTSQLKKYHLTKADILTEMRTKMNTDDPKKIAAAYLEATGTISFIAK</sequence>
<evidence type="ECO:0000256" key="3">
    <source>
        <dbReference type="ARBA" id="ARBA00022475"/>
    </source>
</evidence>
<dbReference type="eggNOG" id="COG2323">
    <property type="taxonomic scope" value="Bacteria"/>
</dbReference>
<feature type="domain" description="YetF C-terminal" evidence="8">
    <location>
        <begin position="89"/>
        <end position="157"/>
    </location>
</feature>
<keyword evidence="4 7" id="KW-0812">Transmembrane</keyword>
<dbReference type="InterPro" id="IPR007353">
    <property type="entry name" value="DUF421"/>
</dbReference>
<dbReference type="OrthoDB" id="5652583at2"/>
<dbReference type="Proteomes" id="UP000054869">
    <property type="component" value="Unassembled WGS sequence"/>
</dbReference>
<dbReference type="GO" id="GO:0005886">
    <property type="term" value="C:plasma membrane"/>
    <property type="evidence" value="ECO:0007669"/>
    <property type="project" value="UniProtKB-SubCell"/>
</dbReference>
<dbReference type="RefSeq" id="WP_035915169.1">
    <property type="nucleotide sequence ID" value="NZ_CAAAJD010000018.1"/>
</dbReference>
<feature type="transmembrane region" description="Helical" evidence="7">
    <location>
        <begin position="66"/>
        <end position="90"/>
    </location>
</feature>
<protein>
    <recommendedName>
        <fullName evidence="8">YetF C-terminal domain-containing protein</fullName>
    </recommendedName>
</protein>
<comment type="subcellular location">
    <subcellularLocation>
        <location evidence="1">Cell membrane</location>
        <topology evidence="1">Multi-pass membrane protein</topology>
    </subcellularLocation>
</comment>
<evidence type="ECO:0000256" key="7">
    <source>
        <dbReference type="SAM" id="Phobius"/>
    </source>
</evidence>
<evidence type="ECO:0000313" key="10">
    <source>
        <dbReference type="Proteomes" id="UP000054869"/>
    </source>
</evidence>
<keyword evidence="3" id="KW-1003">Cell membrane</keyword>
<dbReference type="PANTHER" id="PTHR34582">
    <property type="entry name" value="UPF0702 TRANSMEMBRANE PROTEIN YCAP"/>
    <property type="match status" value="1"/>
</dbReference>
<reference evidence="9 10" key="1">
    <citation type="submission" date="2015-11" db="EMBL/GenBank/DDBJ databases">
        <title>Genomic analysis of 38 Legionella species identifies large and diverse effector repertoires.</title>
        <authorList>
            <person name="Burstein D."/>
            <person name="Amaro F."/>
            <person name="Zusman T."/>
            <person name="Lifshitz Z."/>
            <person name="Cohen O."/>
            <person name="Gilbert J.A."/>
            <person name="Pupko T."/>
            <person name="Shuman H.A."/>
            <person name="Segal G."/>
        </authorList>
    </citation>
    <scope>NUCLEOTIDE SEQUENCE [LARGE SCALE GENOMIC DNA]</scope>
    <source>
        <strain evidence="9 10">ATCC 49751</strain>
    </source>
</reference>
<feature type="transmembrane region" description="Helical" evidence="7">
    <location>
        <begin position="13"/>
        <end position="31"/>
    </location>
</feature>
<organism evidence="9 10">
    <name type="scientific">Legionella lansingensis</name>
    <dbReference type="NCBI Taxonomy" id="45067"/>
    <lineage>
        <taxon>Bacteria</taxon>
        <taxon>Pseudomonadati</taxon>
        <taxon>Pseudomonadota</taxon>
        <taxon>Gammaproteobacteria</taxon>
        <taxon>Legionellales</taxon>
        <taxon>Legionellaceae</taxon>
        <taxon>Legionella</taxon>
    </lineage>
</organism>
<comment type="similarity">
    <text evidence="2">Belongs to the UPF0702 family.</text>
</comment>
<dbReference type="AlphaFoldDB" id="A0A0W0V796"/>
<feature type="transmembrane region" description="Helical" evidence="7">
    <location>
        <begin position="43"/>
        <end position="60"/>
    </location>
</feature>
<comment type="caution">
    <text evidence="9">The sequence shown here is derived from an EMBL/GenBank/DDBJ whole genome shotgun (WGS) entry which is preliminary data.</text>
</comment>